<evidence type="ECO:0000256" key="5">
    <source>
        <dbReference type="ARBA" id="ARBA00013189"/>
    </source>
</evidence>
<gene>
    <name evidence="12" type="primary">galE</name>
    <name evidence="12" type="ordered locus">PSMK_10690</name>
</gene>
<keyword evidence="13" id="KW-1185">Reference proteome</keyword>
<dbReference type="Gene3D" id="3.90.25.10">
    <property type="entry name" value="UDP-galactose 4-epimerase, domain 1"/>
    <property type="match status" value="1"/>
</dbReference>
<dbReference type="KEGG" id="phm:PSMK_10690"/>
<dbReference type="STRING" id="1142394.PSMK_10690"/>
<dbReference type="InterPro" id="IPR001509">
    <property type="entry name" value="Epimerase_deHydtase"/>
</dbReference>
<dbReference type="GO" id="GO:0006012">
    <property type="term" value="P:galactose metabolic process"/>
    <property type="evidence" value="ECO:0007669"/>
    <property type="project" value="UniProtKB-UniPathway"/>
</dbReference>
<accession>I0ID90</accession>
<dbReference type="AlphaFoldDB" id="I0ID90"/>
<keyword evidence="7 10" id="KW-0520">NAD</keyword>
<evidence type="ECO:0000256" key="3">
    <source>
        <dbReference type="ARBA" id="ARBA00004947"/>
    </source>
</evidence>
<evidence type="ECO:0000313" key="12">
    <source>
        <dbReference type="EMBL" id="BAM03228.1"/>
    </source>
</evidence>
<dbReference type="SUPFAM" id="SSF51735">
    <property type="entry name" value="NAD(P)-binding Rossmann-fold domains"/>
    <property type="match status" value="1"/>
</dbReference>
<dbReference type="NCBIfam" id="TIGR01179">
    <property type="entry name" value="galE"/>
    <property type="match status" value="1"/>
</dbReference>
<dbReference type="PANTHER" id="PTHR43725:SF53">
    <property type="entry name" value="UDP-ARABINOSE 4-EPIMERASE 1"/>
    <property type="match status" value="1"/>
</dbReference>
<sequence length="342" mass="37431">MKVLVTGGAGYIGSHAVQRLLRDGHDVAVLDNLGRGHREAVEALRASSGKEIPLLEADLQDRAVIAARLRELGTEAIMNFAALAYVGESVTDPLRYYENNTAGVVSLLQAMQDAGVKRFVHSSTCATYGEPEVMPIREDTPQSPINPYGWSKLFVERVLADHAAAEPGFAYAALRYFNVAGSDPDAVIGEDHHPETHLIPVLLNTALGKRESATIFGLDYPTPDGTCIRDYIHVSDLIDAHVAVMNELDPDREDRRQMIFNLGTGKGLSVKQIIDAVKEVTGVDFPVEHGDRRPGDPPSLYADPRKIREQLGWSASITDATTMVRDAWKWFQENPSGYASQA</sequence>
<evidence type="ECO:0000313" key="13">
    <source>
        <dbReference type="Proteomes" id="UP000007881"/>
    </source>
</evidence>
<comment type="subunit">
    <text evidence="10">Homodimer.</text>
</comment>
<evidence type="ECO:0000256" key="9">
    <source>
        <dbReference type="ARBA" id="ARBA00023277"/>
    </source>
</evidence>
<dbReference type="OrthoDB" id="258549at2"/>
<dbReference type="HOGENOM" id="CLU_007383_1_10_0"/>
<dbReference type="InterPro" id="IPR036291">
    <property type="entry name" value="NAD(P)-bd_dom_sf"/>
</dbReference>
<evidence type="ECO:0000256" key="10">
    <source>
        <dbReference type="RuleBase" id="RU366046"/>
    </source>
</evidence>
<dbReference type="UniPathway" id="UPA00214"/>
<evidence type="ECO:0000256" key="7">
    <source>
        <dbReference type="ARBA" id="ARBA00023027"/>
    </source>
</evidence>
<comment type="catalytic activity">
    <reaction evidence="1 10">
        <text>UDP-alpha-D-glucose = UDP-alpha-D-galactose</text>
        <dbReference type="Rhea" id="RHEA:22168"/>
        <dbReference type="ChEBI" id="CHEBI:58885"/>
        <dbReference type="ChEBI" id="CHEBI:66914"/>
        <dbReference type="EC" id="5.1.3.2"/>
    </reaction>
</comment>
<evidence type="ECO:0000256" key="6">
    <source>
        <dbReference type="ARBA" id="ARBA00018569"/>
    </source>
</evidence>
<evidence type="ECO:0000259" key="11">
    <source>
        <dbReference type="Pfam" id="PF01370"/>
    </source>
</evidence>
<evidence type="ECO:0000256" key="1">
    <source>
        <dbReference type="ARBA" id="ARBA00000083"/>
    </source>
</evidence>
<evidence type="ECO:0000256" key="2">
    <source>
        <dbReference type="ARBA" id="ARBA00001911"/>
    </source>
</evidence>
<proteinExistence type="inferred from homology"/>
<dbReference type="InterPro" id="IPR005886">
    <property type="entry name" value="UDP_G4E"/>
</dbReference>
<dbReference type="RefSeq" id="WP_014436447.1">
    <property type="nucleotide sequence ID" value="NC_017080.1"/>
</dbReference>
<dbReference type="EC" id="5.1.3.2" evidence="5 10"/>
<keyword evidence="8 10" id="KW-0413">Isomerase</keyword>
<organism evidence="12 13">
    <name type="scientific">Phycisphaera mikurensis (strain NBRC 102666 / KCTC 22515 / FYK2301M01)</name>
    <dbReference type="NCBI Taxonomy" id="1142394"/>
    <lineage>
        <taxon>Bacteria</taxon>
        <taxon>Pseudomonadati</taxon>
        <taxon>Planctomycetota</taxon>
        <taxon>Phycisphaerae</taxon>
        <taxon>Phycisphaerales</taxon>
        <taxon>Phycisphaeraceae</taxon>
        <taxon>Phycisphaera</taxon>
    </lineage>
</organism>
<comment type="similarity">
    <text evidence="4 10">Belongs to the NAD(P)-dependent epimerase/dehydratase family.</text>
</comment>
<protein>
    <recommendedName>
        <fullName evidence="6 10">UDP-glucose 4-epimerase</fullName>
        <ecNumber evidence="5 10">5.1.3.2</ecNumber>
    </recommendedName>
</protein>
<feature type="domain" description="NAD-dependent epimerase/dehydratase" evidence="11">
    <location>
        <begin position="3"/>
        <end position="263"/>
    </location>
</feature>
<dbReference type="eggNOG" id="COG1087">
    <property type="taxonomic scope" value="Bacteria"/>
</dbReference>
<dbReference type="Pfam" id="PF01370">
    <property type="entry name" value="Epimerase"/>
    <property type="match status" value="1"/>
</dbReference>
<reference evidence="12 13" key="1">
    <citation type="submission" date="2012-02" db="EMBL/GenBank/DDBJ databases">
        <title>Complete genome sequence of Phycisphaera mikurensis NBRC 102666.</title>
        <authorList>
            <person name="Ankai A."/>
            <person name="Hosoyama A."/>
            <person name="Terui Y."/>
            <person name="Sekine M."/>
            <person name="Fukai R."/>
            <person name="Kato Y."/>
            <person name="Nakamura S."/>
            <person name="Yamada-Narita S."/>
            <person name="Kawakoshi A."/>
            <person name="Fukunaga Y."/>
            <person name="Yamazaki S."/>
            <person name="Fujita N."/>
        </authorList>
    </citation>
    <scope>NUCLEOTIDE SEQUENCE [LARGE SCALE GENOMIC DNA]</scope>
    <source>
        <strain evidence="13">NBRC 102666 / KCTC 22515 / FYK2301M01</strain>
    </source>
</reference>
<name>I0ID90_PHYMF</name>
<dbReference type="PANTHER" id="PTHR43725">
    <property type="entry name" value="UDP-GLUCOSE 4-EPIMERASE"/>
    <property type="match status" value="1"/>
</dbReference>
<keyword evidence="9 10" id="KW-0119">Carbohydrate metabolism</keyword>
<dbReference type="PATRIC" id="fig|1142394.8.peg.1102"/>
<comment type="cofactor">
    <cofactor evidence="2 10">
        <name>NAD(+)</name>
        <dbReference type="ChEBI" id="CHEBI:57540"/>
    </cofactor>
</comment>
<evidence type="ECO:0000256" key="4">
    <source>
        <dbReference type="ARBA" id="ARBA00007637"/>
    </source>
</evidence>
<dbReference type="GO" id="GO:0003978">
    <property type="term" value="F:UDP-glucose 4-epimerase activity"/>
    <property type="evidence" value="ECO:0007669"/>
    <property type="project" value="UniProtKB-UniRule"/>
</dbReference>
<dbReference type="CDD" id="cd05247">
    <property type="entry name" value="UDP_G4E_1_SDR_e"/>
    <property type="match status" value="1"/>
</dbReference>
<dbReference type="EMBL" id="AP012338">
    <property type="protein sequence ID" value="BAM03228.1"/>
    <property type="molecule type" value="Genomic_DNA"/>
</dbReference>
<dbReference type="Proteomes" id="UP000007881">
    <property type="component" value="Chromosome"/>
</dbReference>
<evidence type="ECO:0000256" key="8">
    <source>
        <dbReference type="ARBA" id="ARBA00023235"/>
    </source>
</evidence>
<comment type="pathway">
    <text evidence="3 10">Carbohydrate metabolism; galactose metabolism.</text>
</comment>
<dbReference type="Gene3D" id="3.40.50.720">
    <property type="entry name" value="NAD(P)-binding Rossmann-like Domain"/>
    <property type="match status" value="1"/>
</dbReference>